<feature type="compositionally biased region" description="Low complexity" evidence="10">
    <location>
        <begin position="257"/>
        <end position="269"/>
    </location>
</feature>
<feature type="region of interest" description="Disordered" evidence="10">
    <location>
        <begin position="509"/>
        <end position="585"/>
    </location>
</feature>
<dbReference type="SUPFAM" id="SSF56281">
    <property type="entry name" value="Metallo-hydrolase/oxidoreductase"/>
    <property type="match status" value="1"/>
</dbReference>
<dbReference type="CTD" id="9937"/>
<evidence type="ECO:0000256" key="5">
    <source>
        <dbReference type="ARBA" id="ARBA00022763"/>
    </source>
</evidence>
<feature type="compositionally biased region" description="Basic and acidic residues" evidence="10">
    <location>
        <begin position="49"/>
        <end position="59"/>
    </location>
</feature>
<feature type="region of interest" description="Disordered" evidence="10">
    <location>
        <begin position="359"/>
        <end position="378"/>
    </location>
</feature>
<accession>A0A3B5ATH8</accession>
<evidence type="ECO:0000256" key="7">
    <source>
        <dbReference type="ARBA" id="ARBA00023242"/>
    </source>
</evidence>
<comment type="catalytic activity">
    <reaction evidence="1">
        <text>a beta-lactam + H2O = a substituted beta-amino acid</text>
        <dbReference type="Rhea" id="RHEA:20401"/>
        <dbReference type="ChEBI" id="CHEBI:15377"/>
        <dbReference type="ChEBI" id="CHEBI:35627"/>
        <dbReference type="ChEBI" id="CHEBI:140347"/>
        <dbReference type="EC" id="3.5.2.6"/>
    </reaction>
</comment>
<dbReference type="InterPro" id="IPR013087">
    <property type="entry name" value="Znf_C2H2_type"/>
</dbReference>
<dbReference type="InterPro" id="IPR011084">
    <property type="entry name" value="DRMBL"/>
</dbReference>
<dbReference type="SMART" id="SM00849">
    <property type="entry name" value="Lactamase_B"/>
    <property type="match status" value="1"/>
</dbReference>
<feature type="compositionally biased region" description="Low complexity" evidence="10">
    <location>
        <begin position="456"/>
        <end position="465"/>
    </location>
</feature>
<feature type="region of interest" description="Disordered" evidence="10">
    <location>
        <begin position="250"/>
        <end position="313"/>
    </location>
</feature>
<dbReference type="Gene3D" id="3.60.15.10">
    <property type="entry name" value="Ribonuclease Z/Hydroxyacylglutathione hydrolase-like"/>
    <property type="match status" value="1"/>
</dbReference>
<dbReference type="GeneID" id="103354256"/>
<dbReference type="Pfam" id="PF07522">
    <property type="entry name" value="DRMBL"/>
    <property type="match status" value="1"/>
</dbReference>
<dbReference type="GO" id="GO:0036297">
    <property type="term" value="P:interstrand cross-link repair"/>
    <property type="evidence" value="ECO:0007669"/>
    <property type="project" value="TreeGrafter"/>
</dbReference>
<feature type="region of interest" description="Disordered" evidence="10">
    <location>
        <begin position="1"/>
        <end position="59"/>
    </location>
</feature>
<dbReference type="Ensembl" id="ENSSPAT00000025141.1">
    <property type="protein sequence ID" value="ENSSPAP00000024733.1"/>
    <property type="gene ID" value="ENSSPAG00000018698.1"/>
</dbReference>
<keyword evidence="13" id="KW-1185">Reference proteome</keyword>
<evidence type="ECO:0000256" key="8">
    <source>
        <dbReference type="ARBA" id="ARBA00069609"/>
    </source>
</evidence>
<keyword evidence="6" id="KW-0234">DNA repair</keyword>
<dbReference type="RefSeq" id="XP_008275793.1">
    <property type="nucleotide sequence ID" value="XM_008277571.1"/>
</dbReference>
<dbReference type="PROSITE" id="PS00028">
    <property type="entry name" value="ZINC_FINGER_C2H2_1"/>
    <property type="match status" value="1"/>
</dbReference>
<evidence type="ECO:0000256" key="3">
    <source>
        <dbReference type="ARBA" id="ARBA00010304"/>
    </source>
</evidence>
<dbReference type="EC" id="3.5.2.6" evidence="4"/>
<dbReference type="InterPro" id="IPR036866">
    <property type="entry name" value="RibonucZ/Hydroxyglut_hydro"/>
</dbReference>
<dbReference type="Gene3D" id="3.40.50.12650">
    <property type="match status" value="1"/>
</dbReference>
<feature type="compositionally biased region" description="Basic and acidic residues" evidence="10">
    <location>
        <begin position="270"/>
        <end position="284"/>
    </location>
</feature>
<comment type="similarity">
    <text evidence="3">Belongs to the DNA repair metallo-beta-lactamase (DRMBL) family.</text>
</comment>
<dbReference type="GO" id="GO:0006303">
    <property type="term" value="P:double-strand break repair via nonhomologous end joining"/>
    <property type="evidence" value="ECO:0007669"/>
    <property type="project" value="TreeGrafter"/>
</dbReference>
<sequence length="935" mass="102613">MSQKDDSESDIWEYKPLEKKKRRRGSPNATVTKRRCTVRKTSKKIPVKSPDKKIKAAESGDCTSVDHTHDYGCSEVHNLTSTSCPAEETSQSDNADEGPSSGDFCPICQMPFFILLVQTQRWHVAECLDTARDTCEECPHGLHCSSTIPNHYKKFNHTLLAHSRANGDTALLSASQQAGSSGDSCLSRLPGLINYEVDSCTLETSQDSALSLSASSSHSVSPHDIHTGTPQSKLANGLLLLRSPGPEDFKKKKGWLSSTKGQKSVSSSQESKKELSSTPAKEDNVSITKSEPSPDNDDAISYSPISELPAETEVNNNDCRKALFNNDALENENEDSMTLFSDSFSSDDELLAEFIDNNLESDNKPVNDPSSSNSQLGSISSLAPANQLAASTVAESRVDSSGAKAAHSQSNEISKTSLQSPQSIVLERLRETLLSSDNLHFQNLNNSSVRTEHTASPQPTSSQTSVIPRSQTMPPQRGHSKAGQASGLKQTDIGVFFGLKPLKKKEEVAESGPSCLNGTSVATAGENSGRGRQRRQRKSRADTTADAPQAAENGNSSNLADGQGGAGRGGTRGWKRRRWNRGSADGETELPRCPFYKKIPGTKFTVDAFRYGAIEGITAYFLTHFHSDHYGGLTKNSTVPIYCNRITGNLVKSKLKVAEQYVHILPMNTEVTVEGVRVILLDANHCPGAAMLLFFLPDGQTVLHTGDFRADPSMETYPELLGRRVQTIYLDTTYCSPEYTFPRQQEVINYAASTAFELVTLNPRTLVVCGSYSVGKEKVFLALAEVLGSKVCLSRDKYNTMCCLESEQVRELITTDWKAAQVHVLPMMQLSFHKLQDHLARFSQQYDQLVAFKPTGWTFSQQVESVEDIQPQVSGNVSIYGIPYSEHSSFLELKRFVQWLQPLKIIPTVNVGSWASRKAMEKCFGEWITEAKAKL</sequence>
<feature type="domain" description="C2H2-type" evidence="11">
    <location>
        <begin position="135"/>
        <end position="157"/>
    </location>
</feature>
<dbReference type="AlphaFoldDB" id="A0A3B5ATH8"/>
<dbReference type="STRING" id="144197.ENSSPAP00000024733"/>
<evidence type="ECO:0000256" key="2">
    <source>
        <dbReference type="ARBA" id="ARBA00004123"/>
    </source>
</evidence>
<evidence type="ECO:0000256" key="1">
    <source>
        <dbReference type="ARBA" id="ARBA00001526"/>
    </source>
</evidence>
<feature type="compositionally biased region" description="Basic and acidic residues" evidence="10">
    <location>
        <begin position="1"/>
        <end position="17"/>
    </location>
</feature>
<dbReference type="GO" id="GO:0035312">
    <property type="term" value="F:5'-3' DNA exonuclease activity"/>
    <property type="evidence" value="ECO:0007669"/>
    <property type="project" value="TreeGrafter"/>
</dbReference>
<feature type="region of interest" description="Disordered" evidence="10">
    <location>
        <begin position="399"/>
        <end position="421"/>
    </location>
</feature>
<dbReference type="OrthoDB" id="262529at2759"/>
<keyword evidence="7" id="KW-0539">Nucleus</keyword>
<gene>
    <name evidence="14" type="primary">dclre1a</name>
</gene>
<dbReference type="FunFam" id="3.40.50.12650:FF:000001">
    <property type="entry name" value="DNA cross-link repair 1A"/>
    <property type="match status" value="1"/>
</dbReference>
<keyword evidence="5" id="KW-0227">DNA damage</keyword>
<feature type="region of interest" description="Disordered" evidence="10">
    <location>
        <begin position="447"/>
        <end position="487"/>
    </location>
</feature>
<organism evidence="12">
    <name type="scientific">Stegastes partitus</name>
    <name type="common">bicolor damselfish</name>
    <dbReference type="NCBI Taxonomy" id="144197"/>
    <lineage>
        <taxon>Eukaryota</taxon>
        <taxon>Metazoa</taxon>
        <taxon>Chordata</taxon>
        <taxon>Craniata</taxon>
        <taxon>Vertebrata</taxon>
        <taxon>Euteleostomi</taxon>
        <taxon>Actinopterygii</taxon>
        <taxon>Neopterygii</taxon>
        <taxon>Teleostei</taxon>
        <taxon>Neoteleostei</taxon>
        <taxon>Acanthomorphata</taxon>
        <taxon>Ovalentaria</taxon>
        <taxon>Pomacentridae</taxon>
        <taxon>Stegastes</taxon>
    </lineage>
</organism>
<dbReference type="Proteomes" id="UP000694891">
    <property type="component" value="Unplaced"/>
</dbReference>
<dbReference type="InterPro" id="IPR001279">
    <property type="entry name" value="Metallo-B-lactamas"/>
</dbReference>
<evidence type="ECO:0000256" key="9">
    <source>
        <dbReference type="ARBA" id="ARBA00078423"/>
    </source>
</evidence>
<reference evidence="12" key="1">
    <citation type="submission" date="2023-09" db="UniProtKB">
        <authorList>
            <consortium name="Ensembl"/>
        </authorList>
    </citation>
    <scope>IDENTIFICATION</scope>
</reference>
<feature type="compositionally biased region" description="Polar residues" evidence="10">
    <location>
        <begin position="514"/>
        <end position="526"/>
    </location>
</feature>
<evidence type="ECO:0000313" key="14">
    <source>
        <dbReference type="RefSeq" id="XP_008275793.1"/>
    </source>
</evidence>
<feature type="compositionally biased region" description="Polar residues" evidence="10">
    <location>
        <begin position="407"/>
        <end position="421"/>
    </location>
</feature>
<dbReference type="PANTHER" id="PTHR23240">
    <property type="entry name" value="DNA CROSS-LINK REPAIR PROTEIN PSO2/SNM1-RELATED"/>
    <property type="match status" value="1"/>
</dbReference>
<name>A0A3B5ATH8_9TELE</name>
<feature type="compositionally biased region" description="Basic residues" evidence="10">
    <location>
        <begin position="32"/>
        <end position="46"/>
    </location>
</feature>
<dbReference type="GeneTree" id="ENSGT00940000158766"/>
<evidence type="ECO:0000256" key="4">
    <source>
        <dbReference type="ARBA" id="ARBA00012865"/>
    </source>
</evidence>
<evidence type="ECO:0000259" key="11">
    <source>
        <dbReference type="PROSITE" id="PS00028"/>
    </source>
</evidence>
<dbReference type="GO" id="GO:0003684">
    <property type="term" value="F:damaged DNA binding"/>
    <property type="evidence" value="ECO:0007669"/>
    <property type="project" value="TreeGrafter"/>
</dbReference>
<dbReference type="GO" id="GO:0008800">
    <property type="term" value="F:beta-lactamase activity"/>
    <property type="evidence" value="ECO:0007669"/>
    <property type="project" value="UniProtKB-EC"/>
</dbReference>
<comment type="subcellular location">
    <subcellularLocation>
        <location evidence="2">Nucleus</location>
    </subcellularLocation>
</comment>
<protein>
    <recommendedName>
        <fullName evidence="8">DNA cross-link repair 1A protein</fullName>
        <ecNumber evidence="4">3.5.2.6</ecNumber>
    </recommendedName>
    <alternativeName>
        <fullName evidence="9">SNM1 homolog A</fullName>
    </alternativeName>
</protein>
<feature type="compositionally biased region" description="Gly residues" evidence="10">
    <location>
        <begin position="562"/>
        <end position="572"/>
    </location>
</feature>
<feature type="region of interest" description="Disordered" evidence="10">
    <location>
        <begin position="213"/>
        <end position="232"/>
    </location>
</feature>
<dbReference type="FunFam" id="3.60.15.10:FF:000010">
    <property type="entry name" value="DNA cross-link repair 1A"/>
    <property type="match status" value="1"/>
</dbReference>
<evidence type="ECO:0000313" key="13">
    <source>
        <dbReference type="Proteomes" id="UP000694891"/>
    </source>
</evidence>
<evidence type="ECO:0000256" key="10">
    <source>
        <dbReference type="SAM" id="MobiDB-lite"/>
    </source>
</evidence>
<evidence type="ECO:0000313" key="12">
    <source>
        <dbReference type="Ensembl" id="ENSSPAP00000024733.1"/>
    </source>
</evidence>
<reference evidence="14" key="2">
    <citation type="submission" date="2025-04" db="UniProtKB">
        <authorList>
            <consortium name="RefSeq"/>
        </authorList>
    </citation>
    <scope>IDENTIFICATION</scope>
</reference>
<evidence type="ECO:0000256" key="6">
    <source>
        <dbReference type="ARBA" id="ARBA00023204"/>
    </source>
</evidence>
<dbReference type="GO" id="GO:0005634">
    <property type="term" value="C:nucleus"/>
    <property type="evidence" value="ECO:0007669"/>
    <property type="project" value="UniProtKB-SubCell"/>
</dbReference>
<proteinExistence type="inferred from homology"/>
<dbReference type="PANTHER" id="PTHR23240:SF6">
    <property type="entry name" value="DNA CROSS-LINK REPAIR 1A PROTEIN"/>
    <property type="match status" value="1"/>
</dbReference>